<feature type="binding site" evidence="10">
    <location>
        <begin position="106"/>
        <end position="113"/>
    </location>
    <ligand>
        <name>ATP</name>
        <dbReference type="ChEBI" id="CHEBI:30616"/>
    </ligand>
</feature>
<dbReference type="GO" id="GO:0000725">
    <property type="term" value="P:recombinational repair"/>
    <property type="evidence" value="ECO:0007669"/>
    <property type="project" value="TreeGrafter"/>
</dbReference>
<comment type="catalytic activity">
    <reaction evidence="8">
        <text>Couples ATP hydrolysis with the unwinding of duplex DNA by translocating in the 3'-5' direction.</text>
        <dbReference type="EC" id="5.6.2.4"/>
    </reaction>
</comment>
<dbReference type="InterPro" id="IPR013986">
    <property type="entry name" value="DExx_box_DNA_helicase_dom_sf"/>
</dbReference>
<keyword evidence="4 10" id="KW-0347">Helicase</keyword>
<dbReference type="Pfam" id="PF13361">
    <property type="entry name" value="UvrD_C"/>
    <property type="match status" value="2"/>
</dbReference>
<dbReference type="Gene3D" id="1.10.486.10">
    <property type="entry name" value="PCRA, domain 4"/>
    <property type="match status" value="1"/>
</dbReference>
<comment type="caution">
    <text evidence="15">The sequence shown here is derived from an EMBL/GenBank/DDBJ whole genome shotgun (WGS) entry which is preliminary data.</text>
</comment>
<keyword evidence="6 11" id="KW-0238">DNA-binding</keyword>
<dbReference type="PROSITE" id="PS51217">
    <property type="entry name" value="UVRD_HELICASE_CTER"/>
    <property type="match status" value="1"/>
</dbReference>
<dbReference type="Pfam" id="PF00580">
    <property type="entry name" value="UvrD-helicase"/>
    <property type="match status" value="1"/>
</dbReference>
<dbReference type="EMBL" id="BJUA01000008">
    <property type="protein sequence ID" value="GEK18234.1"/>
    <property type="molecule type" value="Genomic_DNA"/>
</dbReference>
<dbReference type="GO" id="GO:0005524">
    <property type="term" value="F:ATP binding"/>
    <property type="evidence" value="ECO:0007669"/>
    <property type="project" value="UniProtKB-UniRule"/>
</dbReference>
<dbReference type="PANTHER" id="PTHR11070">
    <property type="entry name" value="UVRD / RECB / PCRA DNA HELICASE FAMILY MEMBER"/>
    <property type="match status" value="1"/>
</dbReference>
<keyword evidence="16" id="KW-1185">Reference proteome</keyword>
<dbReference type="RefSeq" id="WP_146806470.1">
    <property type="nucleotide sequence ID" value="NZ_BJUA01000008.1"/>
</dbReference>
<feature type="region of interest" description="Disordered" evidence="12">
    <location>
        <begin position="748"/>
        <end position="806"/>
    </location>
</feature>
<feature type="domain" description="UvrD-like helicase C-terminal" evidence="14">
    <location>
        <begin position="374"/>
        <end position="661"/>
    </location>
</feature>
<dbReference type="Gene3D" id="3.40.50.300">
    <property type="entry name" value="P-loop containing nucleotide triphosphate hydrolases"/>
    <property type="match status" value="2"/>
</dbReference>
<evidence type="ECO:0000256" key="6">
    <source>
        <dbReference type="ARBA" id="ARBA00023125"/>
    </source>
</evidence>
<dbReference type="FunFam" id="1.10.486.10:FF:000003">
    <property type="entry name" value="ATP-dependent DNA helicase"/>
    <property type="match status" value="1"/>
</dbReference>
<dbReference type="GO" id="GO:0033202">
    <property type="term" value="C:DNA helicase complex"/>
    <property type="evidence" value="ECO:0007669"/>
    <property type="project" value="TreeGrafter"/>
</dbReference>
<accession>A0A510UU71</accession>
<keyword evidence="3 10" id="KW-0378">Hydrolase</keyword>
<feature type="compositionally biased region" description="Basic and acidic residues" evidence="12">
    <location>
        <begin position="63"/>
        <end position="78"/>
    </location>
</feature>
<dbReference type="Gene3D" id="1.10.10.160">
    <property type="match status" value="1"/>
</dbReference>
<dbReference type="InterPro" id="IPR027417">
    <property type="entry name" value="P-loop_NTPase"/>
</dbReference>
<evidence type="ECO:0000256" key="10">
    <source>
        <dbReference type="PROSITE-ProRule" id="PRU00560"/>
    </source>
</evidence>
<evidence type="ECO:0000256" key="4">
    <source>
        <dbReference type="ARBA" id="ARBA00022806"/>
    </source>
</evidence>
<sequence>MTSLFDHLPPAVGASGASLGAAYGAALGTGRGTAAARSHTGESSGLPLVVAPRADVTDEPDDDARRARREQDESERAARADALLEGLNPQQREAVLHHGGPLLIVAGAGSGKTRVLTHRIAYLLATRRARAGEVLAITFTNKATAEMRERVGGLIGPAAAGRMWVSTFHSACVRILRREAATLGMRSSFSIYDSADSQRLLTLVARELDLDPKKYPAKALASKISALKDELVDPESFAATSGSGNDFDAALAQVYTRYQARLRQAHALDFDDLIMTTVHLLQAFPAVAEHYRRRFRHVLVDEYQDTNHAQYVLVRELVGTGDGDVPRGELTVVGDADQSIYAFRGANIRNILEFEADYPDARTILLEQNYRSTQTILSAANAVISKNPGRKPKRLWTDSGAGAQIVAYVADDEREEARFVVEEIDRLGDSAGVRPGDVAIFYRANAQSRVIEDALVRVGLPYKLVGGTRFYERREIKDAIAYLRAVANPDDDVNLRRILNVPKRGLGERSEAMVASFAERERISFGAALERLDEVPGLGTRAVTGLTAFVELMSGLRALAATAGPAEVLGAVLDRSGYLAELRASEDPQDGSRVENLAELHAVATEFEQSDPDGDLADFLERVSLVADSDQIPTPDGGDGDADDKPDPGVVTLMTLHTAKGLEFPVVFLTGMEDGTFPHMRSLSDPDQLAEERRLAYVGLTRARERLYISRAAIRTAWGVPNEFPPSRFLGDLPDELIDWRRRESSTSQLRGGWGSGFGSGGRGSSGGYGTSRAGSGGYGSGGREAREQRPALPSTGATFGSATPRPAAAIPQLEIGDRVTHDAYGLGSVVALEGTGHNAVVKVDFGTEGTKRLLLRFSPVTKL</sequence>
<comment type="similarity">
    <text evidence="1 11">Belongs to the helicase family. UvrD subfamily.</text>
</comment>
<dbReference type="SUPFAM" id="SSF52540">
    <property type="entry name" value="P-loop containing nucleoside triphosphate hydrolases"/>
    <property type="match status" value="1"/>
</dbReference>
<dbReference type="InterPro" id="IPR005751">
    <property type="entry name" value="ATP-dep_DNA_helicase_PcrA"/>
</dbReference>
<dbReference type="InterPro" id="IPR000212">
    <property type="entry name" value="DNA_helicase_UvrD/REP"/>
</dbReference>
<evidence type="ECO:0000259" key="13">
    <source>
        <dbReference type="PROSITE" id="PS51198"/>
    </source>
</evidence>
<dbReference type="InterPro" id="IPR014016">
    <property type="entry name" value="UvrD-like_ATP-bd"/>
</dbReference>
<dbReference type="NCBIfam" id="TIGR01073">
    <property type="entry name" value="pcrA"/>
    <property type="match status" value="1"/>
</dbReference>
<dbReference type="PANTHER" id="PTHR11070:SF2">
    <property type="entry name" value="ATP-DEPENDENT DNA HELICASE SRS2"/>
    <property type="match status" value="1"/>
</dbReference>
<keyword evidence="5 10" id="KW-0067">ATP-binding</keyword>
<dbReference type="GO" id="GO:0016887">
    <property type="term" value="F:ATP hydrolysis activity"/>
    <property type="evidence" value="ECO:0007669"/>
    <property type="project" value="RHEA"/>
</dbReference>
<keyword evidence="2 10" id="KW-0547">Nucleotide-binding</keyword>
<dbReference type="CDD" id="cd17932">
    <property type="entry name" value="DEXQc_UvrD"/>
    <property type="match status" value="1"/>
</dbReference>
<evidence type="ECO:0000256" key="12">
    <source>
        <dbReference type="SAM" id="MobiDB-lite"/>
    </source>
</evidence>
<organism evidence="15 16">
    <name type="scientific">Cellulomonas persica</name>
    <dbReference type="NCBI Taxonomy" id="76861"/>
    <lineage>
        <taxon>Bacteria</taxon>
        <taxon>Bacillati</taxon>
        <taxon>Actinomycetota</taxon>
        <taxon>Actinomycetes</taxon>
        <taxon>Micrococcales</taxon>
        <taxon>Cellulomonadaceae</taxon>
        <taxon>Cellulomonas</taxon>
    </lineage>
</organism>
<feature type="region of interest" description="Disordered" evidence="12">
    <location>
        <begin position="34"/>
        <end position="78"/>
    </location>
</feature>
<dbReference type="FunFam" id="1.10.10.160:FF:000001">
    <property type="entry name" value="ATP-dependent DNA helicase"/>
    <property type="match status" value="1"/>
</dbReference>
<dbReference type="AlphaFoldDB" id="A0A510UU71"/>
<reference evidence="15 16" key="1">
    <citation type="submission" date="2019-07" db="EMBL/GenBank/DDBJ databases">
        <title>Whole genome shotgun sequence of Cellulomonas persica NBRC 101101.</title>
        <authorList>
            <person name="Hosoyama A."/>
            <person name="Uohara A."/>
            <person name="Ohji S."/>
            <person name="Ichikawa N."/>
        </authorList>
    </citation>
    <scope>NUCLEOTIDE SEQUENCE [LARGE SCALE GENOMIC DNA]</scope>
    <source>
        <strain evidence="15 16">NBRC 101101</strain>
    </source>
</reference>
<dbReference type="EC" id="5.6.2.4" evidence="11"/>
<evidence type="ECO:0000256" key="8">
    <source>
        <dbReference type="ARBA" id="ARBA00034617"/>
    </source>
</evidence>
<dbReference type="GO" id="GO:0009314">
    <property type="term" value="P:response to radiation"/>
    <property type="evidence" value="ECO:0007669"/>
    <property type="project" value="UniProtKB-ARBA"/>
</dbReference>
<dbReference type="OrthoDB" id="9806690at2"/>
<dbReference type="Pfam" id="PF21196">
    <property type="entry name" value="PcrA_UvrD_tudor"/>
    <property type="match status" value="1"/>
</dbReference>
<evidence type="ECO:0000256" key="9">
    <source>
        <dbReference type="ARBA" id="ARBA00048988"/>
    </source>
</evidence>
<evidence type="ECO:0000313" key="15">
    <source>
        <dbReference type="EMBL" id="GEK18234.1"/>
    </source>
</evidence>
<name>A0A510UU71_9CELL</name>
<comment type="catalytic activity">
    <reaction evidence="9 11">
        <text>ATP + H2O = ADP + phosphate + H(+)</text>
        <dbReference type="Rhea" id="RHEA:13065"/>
        <dbReference type="ChEBI" id="CHEBI:15377"/>
        <dbReference type="ChEBI" id="CHEBI:15378"/>
        <dbReference type="ChEBI" id="CHEBI:30616"/>
        <dbReference type="ChEBI" id="CHEBI:43474"/>
        <dbReference type="ChEBI" id="CHEBI:456216"/>
        <dbReference type="EC" id="5.6.2.4"/>
    </reaction>
</comment>
<feature type="domain" description="UvrD-like helicase ATP-binding" evidence="13">
    <location>
        <begin position="85"/>
        <end position="373"/>
    </location>
</feature>
<evidence type="ECO:0000256" key="2">
    <source>
        <dbReference type="ARBA" id="ARBA00022741"/>
    </source>
</evidence>
<gene>
    <name evidence="15" type="ORF">CPE01_19670</name>
</gene>
<feature type="compositionally biased region" description="Gly residues" evidence="12">
    <location>
        <begin position="752"/>
        <end position="783"/>
    </location>
</feature>
<dbReference type="GO" id="GO:0003677">
    <property type="term" value="F:DNA binding"/>
    <property type="evidence" value="ECO:0007669"/>
    <property type="project" value="UniProtKB-KW"/>
</dbReference>
<dbReference type="InterPro" id="IPR014017">
    <property type="entry name" value="DNA_helicase_UvrD-like_C"/>
</dbReference>
<dbReference type="GO" id="GO:0005829">
    <property type="term" value="C:cytosol"/>
    <property type="evidence" value="ECO:0007669"/>
    <property type="project" value="TreeGrafter"/>
</dbReference>
<evidence type="ECO:0000256" key="5">
    <source>
        <dbReference type="ARBA" id="ARBA00022840"/>
    </source>
</evidence>
<dbReference type="GO" id="GO:0006260">
    <property type="term" value="P:DNA replication"/>
    <property type="evidence" value="ECO:0007669"/>
    <property type="project" value="InterPro"/>
</dbReference>
<dbReference type="CDD" id="cd18807">
    <property type="entry name" value="SF1_C_UvrD"/>
    <property type="match status" value="1"/>
</dbReference>
<dbReference type="Proteomes" id="UP000321386">
    <property type="component" value="Unassembled WGS sequence"/>
</dbReference>
<keyword evidence="7" id="KW-0413">Isomerase</keyword>
<evidence type="ECO:0000259" key="14">
    <source>
        <dbReference type="PROSITE" id="PS51217"/>
    </source>
</evidence>
<proteinExistence type="inferred from homology"/>
<evidence type="ECO:0000256" key="1">
    <source>
        <dbReference type="ARBA" id="ARBA00009922"/>
    </source>
</evidence>
<protein>
    <recommendedName>
        <fullName evidence="11">ATP-dependent DNA helicase</fullName>
        <ecNumber evidence="11">5.6.2.4</ecNumber>
    </recommendedName>
</protein>
<evidence type="ECO:0000256" key="7">
    <source>
        <dbReference type="ARBA" id="ARBA00023235"/>
    </source>
</evidence>
<dbReference type="GO" id="GO:0043138">
    <property type="term" value="F:3'-5' DNA helicase activity"/>
    <property type="evidence" value="ECO:0007669"/>
    <property type="project" value="UniProtKB-EC"/>
</dbReference>
<evidence type="ECO:0000256" key="3">
    <source>
        <dbReference type="ARBA" id="ARBA00022801"/>
    </source>
</evidence>
<evidence type="ECO:0000256" key="11">
    <source>
        <dbReference type="RuleBase" id="RU364053"/>
    </source>
</evidence>
<evidence type="ECO:0000313" key="16">
    <source>
        <dbReference type="Proteomes" id="UP000321386"/>
    </source>
</evidence>
<dbReference type="PROSITE" id="PS51198">
    <property type="entry name" value="UVRD_HELICASE_ATP_BIND"/>
    <property type="match status" value="1"/>
</dbReference>